<dbReference type="GO" id="GO:0019752">
    <property type="term" value="P:carboxylic acid metabolic process"/>
    <property type="evidence" value="ECO:0007669"/>
    <property type="project" value="InterPro"/>
</dbReference>
<name>A0A915MYJ9_MELJA</name>
<dbReference type="Gene3D" id="3.40.640.10">
    <property type="entry name" value="Type I PLP-dependent aspartate aminotransferase-like (Major domain)"/>
    <property type="match status" value="1"/>
</dbReference>
<dbReference type="InterPro" id="IPR050477">
    <property type="entry name" value="GrpII_AminoAcid_Decarb"/>
</dbReference>
<sequence>MDLDQTPWRVVAHLVDEIRLNVNRRLDHLEQWQIVMYTLALLLFVQWVRKVLKFEEVVSFRRAWHEMLNNLPMYRKKLDEGQELTYKEFEDRIHRADRLKEFYKYLPDRGLPADDIIREATSYKTMGGILFERGHLCGSMFGIEDEDGNYQRLLKQIFELYSFTNVAFPEVFPSARKMEAECIRILCSLFHGLDKSCGVLTTSGSESIILACLAYRNSAYKKGIRKPEMIVCPNAHIAFFKAAKLLGMRAVRVRTGSRCEANVGSIKRAIGHETCMIVASAPSYLGVRFGVPVHVDATIGGFIIPFLEQCDYPAPMFDFRISGVSSINFDLHKYGYCPVGSSAVLYRDQELLQCQSYSNVDWPGGIYTSATLDGSRPGLLIALTWASLLYMGRLGYVERTQRVMDTSRMLKHRIEEEISDHLEVLGEPLGPVLAITNKNSSKIKIHALGDEMHDLGWSFTFLQNPNALRFCISLHQTRGEVIDSLISDMKKCIERIIQDDCYEYPTKTNVLFGISGAFMDRGVANLLSNALLEAYYSTPTSPHGEMGLRKRTLSIEGRKLSQIQLPSALAALREQYSFGELTSFTVPTTISTGETSTLSAAPQEDEMAKATDIVPQLPSSSETLTERTASIPLVTKEETEGEQLTVTNNINEEQCHRITVIPEEEKSNDMMNNVKQDE</sequence>
<dbReference type="PANTHER" id="PTHR42735:SF6">
    <property type="entry name" value="SPHINGOSINE-1-PHOSPHATE LYASE 1"/>
    <property type="match status" value="1"/>
</dbReference>
<evidence type="ECO:0000256" key="6">
    <source>
        <dbReference type="ARBA" id="ARBA00042568"/>
    </source>
</evidence>
<dbReference type="GO" id="GO:0030149">
    <property type="term" value="P:sphingolipid catabolic process"/>
    <property type="evidence" value="ECO:0007669"/>
    <property type="project" value="TreeGrafter"/>
</dbReference>
<keyword evidence="3" id="KW-0456">Lyase</keyword>
<dbReference type="Proteomes" id="UP000887561">
    <property type="component" value="Unplaced"/>
</dbReference>
<dbReference type="InterPro" id="IPR015421">
    <property type="entry name" value="PyrdxlP-dep_Trfase_major"/>
</dbReference>
<dbReference type="GO" id="GO:0008117">
    <property type="term" value="F:sphinganine-1-phosphate aldolase activity"/>
    <property type="evidence" value="ECO:0007669"/>
    <property type="project" value="UniProtKB-EC"/>
</dbReference>
<dbReference type="Gene3D" id="3.90.1150.10">
    <property type="entry name" value="Aspartate Aminotransferase, domain 1"/>
    <property type="match status" value="1"/>
</dbReference>
<dbReference type="GO" id="GO:0005783">
    <property type="term" value="C:endoplasmic reticulum"/>
    <property type="evidence" value="ECO:0007669"/>
    <property type="project" value="TreeGrafter"/>
</dbReference>
<keyword evidence="2 7" id="KW-0663">Pyridoxal phosphate</keyword>
<comment type="similarity">
    <text evidence="4">Belongs to the group II decarboxylase family. Sphingosine-1-phosphate lyase subfamily.</text>
</comment>
<dbReference type="SUPFAM" id="SSF53383">
    <property type="entry name" value="PLP-dependent transferases"/>
    <property type="match status" value="1"/>
</dbReference>
<dbReference type="EC" id="4.1.2.27" evidence="5"/>
<dbReference type="InterPro" id="IPR002129">
    <property type="entry name" value="PyrdxlP-dep_de-COase"/>
</dbReference>
<evidence type="ECO:0000256" key="2">
    <source>
        <dbReference type="ARBA" id="ARBA00022898"/>
    </source>
</evidence>
<feature type="modified residue" description="N6-(pyridoxal phosphate)lysine" evidence="7">
    <location>
        <position position="333"/>
    </location>
</feature>
<evidence type="ECO:0000256" key="4">
    <source>
        <dbReference type="ARBA" id="ARBA00038302"/>
    </source>
</evidence>
<dbReference type="GO" id="GO:0016020">
    <property type="term" value="C:membrane"/>
    <property type="evidence" value="ECO:0007669"/>
    <property type="project" value="GOC"/>
</dbReference>
<keyword evidence="8" id="KW-1185">Reference proteome</keyword>
<accession>A0A915MYJ9</accession>
<dbReference type="PANTHER" id="PTHR42735">
    <property type="match status" value="1"/>
</dbReference>
<evidence type="ECO:0000313" key="9">
    <source>
        <dbReference type="WBParaSite" id="scaffold5383_cov228.g9490"/>
    </source>
</evidence>
<dbReference type="InterPro" id="IPR015422">
    <property type="entry name" value="PyrdxlP-dep_Trfase_small"/>
</dbReference>
<organism evidence="8 9">
    <name type="scientific">Meloidogyne javanica</name>
    <name type="common">Root-knot nematode worm</name>
    <dbReference type="NCBI Taxonomy" id="6303"/>
    <lineage>
        <taxon>Eukaryota</taxon>
        <taxon>Metazoa</taxon>
        <taxon>Ecdysozoa</taxon>
        <taxon>Nematoda</taxon>
        <taxon>Chromadorea</taxon>
        <taxon>Rhabditida</taxon>
        <taxon>Tylenchina</taxon>
        <taxon>Tylenchomorpha</taxon>
        <taxon>Tylenchoidea</taxon>
        <taxon>Meloidogynidae</taxon>
        <taxon>Meloidogyninae</taxon>
        <taxon>Meloidogyne</taxon>
        <taxon>Meloidogyne incognita group</taxon>
    </lineage>
</organism>
<evidence type="ECO:0000256" key="5">
    <source>
        <dbReference type="ARBA" id="ARBA00038965"/>
    </source>
</evidence>
<dbReference type="Gene3D" id="6.10.140.2150">
    <property type="match status" value="1"/>
</dbReference>
<protein>
    <recommendedName>
        <fullName evidence="5">sphinganine-1-phosphate aldolase</fullName>
        <ecNumber evidence="5">4.1.2.27</ecNumber>
    </recommendedName>
    <alternativeName>
        <fullName evidence="6">Sphingosine-1-phosphate aldolase</fullName>
    </alternativeName>
</protein>
<dbReference type="Pfam" id="PF00282">
    <property type="entry name" value="Pyridoxal_deC"/>
    <property type="match status" value="1"/>
</dbReference>
<comment type="cofactor">
    <cofactor evidence="1 7">
        <name>pyridoxal 5'-phosphate</name>
        <dbReference type="ChEBI" id="CHEBI:597326"/>
    </cofactor>
</comment>
<evidence type="ECO:0000256" key="1">
    <source>
        <dbReference type="ARBA" id="ARBA00001933"/>
    </source>
</evidence>
<evidence type="ECO:0000256" key="3">
    <source>
        <dbReference type="ARBA" id="ARBA00023239"/>
    </source>
</evidence>
<dbReference type="GO" id="GO:0030170">
    <property type="term" value="F:pyridoxal phosphate binding"/>
    <property type="evidence" value="ECO:0007669"/>
    <property type="project" value="InterPro"/>
</dbReference>
<dbReference type="AlphaFoldDB" id="A0A915MYJ9"/>
<evidence type="ECO:0000256" key="7">
    <source>
        <dbReference type="PIRSR" id="PIRSR602129-50"/>
    </source>
</evidence>
<dbReference type="InterPro" id="IPR015424">
    <property type="entry name" value="PyrdxlP-dep_Trfase"/>
</dbReference>
<proteinExistence type="inferred from homology"/>
<reference evidence="9" key="1">
    <citation type="submission" date="2022-11" db="UniProtKB">
        <authorList>
            <consortium name="WormBaseParasite"/>
        </authorList>
    </citation>
    <scope>IDENTIFICATION</scope>
</reference>
<evidence type="ECO:0000313" key="8">
    <source>
        <dbReference type="Proteomes" id="UP000887561"/>
    </source>
</evidence>
<dbReference type="WBParaSite" id="scaffold5383_cov228.g9490">
    <property type="protein sequence ID" value="scaffold5383_cov228.g9490"/>
    <property type="gene ID" value="scaffold5383_cov228.g9490"/>
</dbReference>